<dbReference type="EMBL" id="AZHD01000003">
    <property type="protein sequence ID" value="OAA65329.1"/>
    <property type="molecule type" value="Genomic_DNA"/>
</dbReference>
<dbReference type="GO" id="GO:0098552">
    <property type="term" value="C:side of membrane"/>
    <property type="evidence" value="ECO:0007669"/>
    <property type="project" value="UniProtKB-KW"/>
</dbReference>
<dbReference type="Pfam" id="PF05730">
    <property type="entry name" value="CFEM"/>
    <property type="match status" value="1"/>
</dbReference>
<keyword evidence="7" id="KW-1015">Disulfide bond</keyword>
<organism evidence="12 13">
    <name type="scientific">Niveomyces insectorum RCEF 264</name>
    <dbReference type="NCBI Taxonomy" id="1081102"/>
    <lineage>
        <taxon>Eukaryota</taxon>
        <taxon>Fungi</taxon>
        <taxon>Dikarya</taxon>
        <taxon>Ascomycota</taxon>
        <taxon>Pezizomycotina</taxon>
        <taxon>Sordariomycetes</taxon>
        <taxon>Hypocreomycetidae</taxon>
        <taxon>Hypocreales</taxon>
        <taxon>Cordycipitaceae</taxon>
        <taxon>Niveomyces</taxon>
    </lineage>
</organism>
<dbReference type="AlphaFoldDB" id="A0A167XSE4"/>
<accession>A0A167XSE4</accession>
<evidence type="ECO:0000256" key="3">
    <source>
        <dbReference type="ARBA" id="ARBA00010031"/>
    </source>
</evidence>
<keyword evidence="5" id="KW-0325">Glycoprotein</keyword>
<evidence type="ECO:0000256" key="2">
    <source>
        <dbReference type="ARBA" id="ARBA00004613"/>
    </source>
</evidence>
<keyword evidence="5" id="KW-0472">Membrane</keyword>
<comment type="similarity">
    <text evidence="3">Belongs to the RBT5 family.</text>
</comment>
<keyword evidence="4" id="KW-0964">Secreted</keyword>
<feature type="chain" id="PRO_5007894485" evidence="10">
    <location>
        <begin position="26"/>
        <end position="214"/>
    </location>
</feature>
<reference evidence="12 13" key="1">
    <citation type="journal article" date="2016" name="Genome Biol. Evol.">
        <title>Divergent and convergent evolution of fungal pathogenicity.</title>
        <authorList>
            <person name="Shang Y."/>
            <person name="Xiao G."/>
            <person name="Zheng P."/>
            <person name="Cen K."/>
            <person name="Zhan S."/>
            <person name="Wang C."/>
        </authorList>
    </citation>
    <scope>NUCLEOTIDE SEQUENCE [LARGE SCALE GENOMIC DNA]</scope>
    <source>
        <strain evidence="12 13">RCEF 264</strain>
    </source>
</reference>
<evidence type="ECO:0000313" key="13">
    <source>
        <dbReference type="Proteomes" id="UP000076874"/>
    </source>
</evidence>
<comment type="caution">
    <text evidence="12">The sequence shown here is derived from an EMBL/GenBank/DDBJ whole genome shotgun (WGS) entry which is preliminary data.</text>
</comment>
<protein>
    <submittedName>
        <fullName evidence="12">Cfem domain containing protein</fullName>
    </submittedName>
</protein>
<evidence type="ECO:0000259" key="11">
    <source>
        <dbReference type="Pfam" id="PF05730"/>
    </source>
</evidence>
<proteinExistence type="inferred from homology"/>
<keyword evidence="6 10" id="KW-0732">Signal</keyword>
<feature type="domain" description="CFEM" evidence="11">
    <location>
        <begin position="58"/>
        <end position="118"/>
    </location>
</feature>
<dbReference type="Proteomes" id="UP000076874">
    <property type="component" value="Unassembled WGS sequence"/>
</dbReference>
<comment type="subcellular location">
    <subcellularLocation>
        <location evidence="1">Membrane</location>
        <topology evidence="1">Lipid-anchor</topology>
        <topology evidence="1">GPI-anchor</topology>
    </subcellularLocation>
    <subcellularLocation>
        <location evidence="2">Secreted</location>
    </subcellularLocation>
</comment>
<evidence type="ECO:0000256" key="7">
    <source>
        <dbReference type="ARBA" id="ARBA00023157"/>
    </source>
</evidence>
<evidence type="ECO:0000256" key="8">
    <source>
        <dbReference type="ARBA" id="ARBA00023288"/>
    </source>
</evidence>
<evidence type="ECO:0000256" key="9">
    <source>
        <dbReference type="SAM" id="MobiDB-lite"/>
    </source>
</evidence>
<sequence>MPRFFRLAATVPFLLADVFAPLATAAGTATSADGASPASSGTIRATGTTLPELVTESEPCAVLCYDGACKDSGCAPADFSCVCGNPHSLVVKMGLCVGNGCDDSRQFDSGDWIANVCKVYSDRPASADVSRASSLILAEISSASATATNNPATASLPPATTPAATTGASGTAASLSPSSSSTTTSAAGVGNWGRTPAVVGVVGGAVAVAALVVF</sequence>
<evidence type="ECO:0000256" key="1">
    <source>
        <dbReference type="ARBA" id="ARBA00004589"/>
    </source>
</evidence>
<dbReference type="STRING" id="1081102.A0A167XSE4"/>
<evidence type="ECO:0000313" key="12">
    <source>
        <dbReference type="EMBL" id="OAA65329.1"/>
    </source>
</evidence>
<keyword evidence="5" id="KW-0336">GPI-anchor</keyword>
<gene>
    <name evidence="12" type="ORF">SPI_02116</name>
</gene>
<feature type="region of interest" description="Disordered" evidence="9">
    <location>
        <begin position="148"/>
        <end position="189"/>
    </location>
</feature>
<keyword evidence="13" id="KW-1185">Reference proteome</keyword>
<evidence type="ECO:0000256" key="4">
    <source>
        <dbReference type="ARBA" id="ARBA00022525"/>
    </source>
</evidence>
<dbReference type="OrthoDB" id="5242962at2759"/>
<evidence type="ECO:0000256" key="6">
    <source>
        <dbReference type="ARBA" id="ARBA00022729"/>
    </source>
</evidence>
<keyword evidence="8" id="KW-0449">Lipoprotein</keyword>
<dbReference type="InterPro" id="IPR008427">
    <property type="entry name" value="Extracellular_membr_CFEM_dom"/>
</dbReference>
<evidence type="ECO:0000256" key="10">
    <source>
        <dbReference type="SAM" id="SignalP"/>
    </source>
</evidence>
<dbReference type="GO" id="GO:0005576">
    <property type="term" value="C:extracellular region"/>
    <property type="evidence" value="ECO:0007669"/>
    <property type="project" value="UniProtKB-SubCell"/>
</dbReference>
<name>A0A167XSE4_9HYPO</name>
<feature type="signal peptide" evidence="10">
    <location>
        <begin position="1"/>
        <end position="25"/>
    </location>
</feature>
<feature type="compositionally biased region" description="Low complexity" evidence="9">
    <location>
        <begin position="148"/>
        <end position="187"/>
    </location>
</feature>
<evidence type="ECO:0000256" key="5">
    <source>
        <dbReference type="ARBA" id="ARBA00022622"/>
    </source>
</evidence>